<feature type="chain" id="PRO_5014657535" evidence="1">
    <location>
        <begin position="28"/>
        <end position="93"/>
    </location>
</feature>
<dbReference type="OrthoDB" id="331523at2"/>
<sequence>MYAKGVFTLRNILLFAILPLHSLQLFGQQSPTPITSAPKEKMICEKMDLQIDGSIYNDAFYCETKDAVCYMIEGFSMSCVRKEHRQKYKLINP</sequence>
<evidence type="ECO:0000313" key="2">
    <source>
        <dbReference type="EMBL" id="PJZ69858.1"/>
    </source>
</evidence>
<evidence type="ECO:0000313" key="3">
    <source>
        <dbReference type="EMBL" id="PJZ73160.1"/>
    </source>
</evidence>
<comment type="caution">
    <text evidence="3">The sequence shown here is derived from an EMBL/GenBank/DDBJ whole genome shotgun (WGS) entry which is preliminary data.</text>
</comment>
<keyword evidence="4" id="KW-1185">Reference proteome</keyword>
<keyword evidence="1" id="KW-0732">Signal</keyword>
<feature type="signal peptide" evidence="1">
    <location>
        <begin position="1"/>
        <end position="27"/>
    </location>
</feature>
<evidence type="ECO:0000256" key="1">
    <source>
        <dbReference type="SAM" id="SignalP"/>
    </source>
</evidence>
<dbReference type="EMBL" id="NPDZ01000006">
    <property type="protein sequence ID" value="PJZ73160.1"/>
    <property type="molecule type" value="Genomic_DNA"/>
</dbReference>
<evidence type="ECO:0000313" key="4">
    <source>
        <dbReference type="Proteomes" id="UP000231962"/>
    </source>
</evidence>
<dbReference type="AlphaFoldDB" id="A0A2M9ZM41"/>
<dbReference type="Proteomes" id="UP000231990">
    <property type="component" value="Unassembled WGS sequence"/>
</dbReference>
<evidence type="ECO:0000313" key="5">
    <source>
        <dbReference type="Proteomes" id="UP000231990"/>
    </source>
</evidence>
<dbReference type="EMBL" id="NPDY01000007">
    <property type="protein sequence ID" value="PJZ69858.1"/>
    <property type="molecule type" value="Genomic_DNA"/>
</dbReference>
<protein>
    <submittedName>
        <fullName evidence="3">Uncharacterized protein</fullName>
    </submittedName>
</protein>
<accession>A0A2M9ZM41</accession>
<dbReference type="Proteomes" id="UP000231962">
    <property type="component" value="Unassembled WGS sequence"/>
</dbReference>
<proteinExistence type="predicted"/>
<reference evidence="4 5" key="1">
    <citation type="submission" date="2017-07" db="EMBL/GenBank/DDBJ databases">
        <title>Leptospira spp. isolated from tropical soils.</title>
        <authorList>
            <person name="Thibeaux R."/>
            <person name="Iraola G."/>
            <person name="Ferres I."/>
            <person name="Bierque E."/>
            <person name="Girault D."/>
            <person name="Soupe-Gilbert M.-E."/>
            <person name="Picardeau M."/>
            <person name="Goarant C."/>
        </authorList>
    </citation>
    <scope>NUCLEOTIDE SEQUENCE [LARGE SCALE GENOMIC DNA]</scope>
    <source>
        <strain evidence="3 5">FH1-B-B1</strain>
        <strain evidence="2 4">FH1-B-C1</strain>
    </source>
</reference>
<gene>
    <name evidence="2" type="ORF">CH360_09490</name>
    <name evidence="3" type="ORF">CH373_10745</name>
</gene>
<name>A0A2M9ZM41_9LEPT</name>
<organism evidence="3 5">
    <name type="scientific">Leptospira perolatii</name>
    <dbReference type="NCBI Taxonomy" id="2023191"/>
    <lineage>
        <taxon>Bacteria</taxon>
        <taxon>Pseudomonadati</taxon>
        <taxon>Spirochaetota</taxon>
        <taxon>Spirochaetia</taxon>
        <taxon>Leptospirales</taxon>
        <taxon>Leptospiraceae</taxon>
        <taxon>Leptospira</taxon>
    </lineage>
</organism>